<feature type="region of interest" description="Disordered" evidence="2">
    <location>
        <begin position="846"/>
        <end position="874"/>
    </location>
</feature>
<dbReference type="SUPFAM" id="SSF49265">
    <property type="entry name" value="Fibronectin type III"/>
    <property type="match status" value="1"/>
</dbReference>
<evidence type="ECO:0000259" key="3">
    <source>
        <dbReference type="PROSITE" id="PS50853"/>
    </source>
</evidence>
<evidence type="ECO:0000256" key="2">
    <source>
        <dbReference type="SAM" id="MobiDB-lite"/>
    </source>
</evidence>
<dbReference type="PANTHER" id="PTHR21437">
    <property type="entry name" value="WIDE AWAKE"/>
    <property type="match status" value="1"/>
</dbReference>
<dbReference type="Pfam" id="PF00041">
    <property type="entry name" value="fn3"/>
    <property type="match status" value="1"/>
</dbReference>
<accession>A0A8T0E910</accession>
<dbReference type="AlphaFoldDB" id="A0A8T0E910"/>
<dbReference type="Gene3D" id="2.60.40.10">
    <property type="entry name" value="Immunoglobulins"/>
    <property type="match status" value="1"/>
</dbReference>
<dbReference type="InterPro" id="IPR003961">
    <property type="entry name" value="FN3_dom"/>
</dbReference>
<dbReference type="InterPro" id="IPR002110">
    <property type="entry name" value="Ankyrin_rpt"/>
</dbReference>
<dbReference type="Proteomes" id="UP000807504">
    <property type="component" value="Unassembled WGS sequence"/>
</dbReference>
<organism evidence="4 5">
    <name type="scientific">Argiope bruennichi</name>
    <name type="common">Wasp spider</name>
    <name type="synonym">Aranea bruennichi</name>
    <dbReference type="NCBI Taxonomy" id="94029"/>
    <lineage>
        <taxon>Eukaryota</taxon>
        <taxon>Metazoa</taxon>
        <taxon>Ecdysozoa</taxon>
        <taxon>Arthropoda</taxon>
        <taxon>Chelicerata</taxon>
        <taxon>Arachnida</taxon>
        <taxon>Araneae</taxon>
        <taxon>Araneomorphae</taxon>
        <taxon>Entelegynae</taxon>
        <taxon>Araneoidea</taxon>
        <taxon>Araneidae</taxon>
        <taxon>Argiope</taxon>
    </lineage>
</organism>
<dbReference type="PANTHER" id="PTHR21437:SF1">
    <property type="entry name" value="WIDE AWAKE"/>
    <property type="match status" value="1"/>
</dbReference>
<dbReference type="InterPro" id="IPR039269">
    <property type="entry name" value="ANKFN1"/>
</dbReference>
<feature type="compositionally biased region" description="Polar residues" evidence="2">
    <location>
        <begin position="747"/>
        <end position="757"/>
    </location>
</feature>
<evidence type="ECO:0000256" key="1">
    <source>
        <dbReference type="PROSITE-ProRule" id="PRU00023"/>
    </source>
</evidence>
<dbReference type="GO" id="GO:0005819">
    <property type="term" value="C:spindle"/>
    <property type="evidence" value="ECO:0007669"/>
    <property type="project" value="TreeGrafter"/>
</dbReference>
<keyword evidence="1" id="KW-0040">ANK repeat</keyword>
<dbReference type="GO" id="GO:0000132">
    <property type="term" value="P:establishment of mitotic spindle orientation"/>
    <property type="evidence" value="ECO:0007669"/>
    <property type="project" value="TreeGrafter"/>
</dbReference>
<feature type="region of interest" description="Disordered" evidence="2">
    <location>
        <begin position="747"/>
        <end position="774"/>
    </location>
</feature>
<dbReference type="InterPro" id="IPR036116">
    <property type="entry name" value="FN3_sf"/>
</dbReference>
<reference evidence="4" key="2">
    <citation type="submission" date="2020-06" db="EMBL/GenBank/DDBJ databases">
        <authorList>
            <person name="Sheffer M."/>
        </authorList>
    </citation>
    <scope>NUCLEOTIDE SEQUENCE</scope>
</reference>
<reference evidence="4" key="1">
    <citation type="journal article" date="2020" name="bioRxiv">
        <title>Chromosome-level reference genome of the European wasp spider Argiope bruennichi: a resource for studies on range expansion and evolutionary adaptation.</title>
        <authorList>
            <person name="Sheffer M.M."/>
            <person name="Hoppe A."/>
            <person name="Krehenwinkel H."/>
            <person name="Uhl G."/>
            <person name="Kuss A.W."/>
            <person name="Jensen L."/>
            <person name="Jensen C."/>
            <person name="Gillespie R.G."/>
            <person name="Hoff K.J."/>
            <person name="Prost S."/>
        </authorList>
    </citation>
    <scope>NUCLEOTIDE SEQUENCE</scope>
</reference>
<name>A0A8T0E910_ARGBR</name>
<dbReference type="CDD" id="cd00063">
    <property type="entry name" value="FN3"/>
    <property type="match status" value="1"/>
</dbReference>
<dbReference type="GO" id="GO:0061172">
    <property type="term" value="P:regulation of establishment of bipolar cell polarity"/>
    <property type="evidence" value="ECO:0007669"/>
    <property type="project" value="TreeGrafter"/>
</dbReference>
<feature type="repeat" description="ANK" evidence="1">
    <location>
        <begin position="16"/>
        <end position="41"/>
    </location>
</feature>
<evidence type="ECO:0000313" key="5">
    <source>
        <dbReference type="Proteomes" id="UP000807504"/>
    </source>
</evidence>
<evidence type="ECO:0000313" key="4">
    <source>
        <dbReference type="EMBL" id="KAF8767908.1"/>
    </source>
</evidence>
<dbReference type="PROSITE" id="PS50297">
    <property type="entry name" value="ANK_REP_REGION"/>
    <property type="match status" value="1"/>
</dbReference>
<feature type="domain" description="Fibronectin type-III" evidence="3">
    <location>
        <begin position="162"/>
        <end position="261"/>
    </location>
</feature>
<comment type="caution">
    <text evidence="4">The sequence shown here is derived from an EMBL/GenBank/DDBJ whole genome shotgun (WGS) entry which is preliminary data.</text>
</comment>
<protein>
    <submittedName>
        <fullName evidence="4">Ankyrin repeat and fibronectin type-III like protein</fullName>
    </submittedName>
</protein>
<sequence>MRLGAKRSHTYNVNADGFTPLDLAVMTTNVAMVQLLQSHGAAESPKFPCRETRSNQLQTLVREAGRCVEDLGTCVLSAATNGSLSAALLKEKPFSVITKTIFKEKKIPRFTYVARALRKKKRPWILMVKFQEKERQLSLWQRRHQLLKRMKTGFDHLRPPDPPSSVQLEVVGNRSLKVKFCAPETAYQESSIVTKYKVEWSCYEDFSLLAGSREISDVQKLELMIPDLTQGSTYFVRVAAGNVKGFSSWRSASPLSATPSSWRDVEGKVPRSSGRLGKLDDLFHQIINSRSGHASEIKDLSETPQQQRRQVRKSIKHLFTSAPKFQKNMKRDVGNFTEVDIARLYHEDRIIVTAEDTLPILEVDETYPSPLHTDFHWLMKVACTWEDVKTLRQDMEKSHSSSNVHFRSKLLLAAEQMQSALGLQDLGQLYYLPLKDSEGTTVLCTVKHIQDPKTMVTLSVRWLPLYKIQRKRANNSDSNGDNPGVNDLLLDSLQEMILYSQVSNKPLSRGLYVGYMKLKSSVDAIRVVVPRLIPNVLPHAKIRDNPHVSCEEWQWFKSLASGSLPVGPTEIQMKFQKALSLATKQLLTELDIPENVIDLHRYYDVEVIELSENVSFLLVLPPVDSVCSVPGQCDEITSRPDCIPLPIQIFEMIHMTTYQPNFIMRYSRLSSILEMDNMLAHHAHREAFSSTELSEAKSRLNQLQEFQSQVDNMWRAIRWIMDVLTFARDKQGSNGVLLKDIWTNASSPDSPRINSPEQVKEVTESTRTSPAPSMRLLDTEKRQIRRCSSTSRLQISRTDLAVDIMNCKAHSAERLGDSTSRSSIRSSFAGSLKSFSSVDIAVDPKEHFSSNDDELDRVDVAETSSRPSSPVAESESEIRVYADYETGLASGYSVKLSVNRLTTARDIVETIVKQMNTGVMVKGKQGPIYDESQFHTFCLVVTVGARERFLGVFILELQGPGERGKNCLFPGKKTPLIMARINFGTEVKNRASQTVFL</sequence>
<proteinExistence type="predicted"/>
<dbReference type="PROSITE" id="PS50853">
    <property type="entry name" value="FN3"/>
    <property type="match status" value="1"/>
</dbReference>
<dbReference type="PROSITE" id="PS50088">
    <property type="entry name" value="ANK_REPEAT"/>
    <property type="match status" value="1"/>
</dbReference>
<dbReference type="SMART" id="SM00060">
    <property type="entry name" value="FN3"/>
    <property type="match status" value="1"/>
</dbReference>
<gene>
    <name evidence="4" type="ORF">HNY73_020784</name>
</gene>
<dbReference type="EMBL" id="JABXBU010002230">
    <property type="protein sequence ID" value="KAF8767908.1"/>
    <property type="molecule type" value="Genomic_DNA"/>
</dbReference>
<dbReference type="InterPro" id="IPR013783">
    <property type="entry name" value="Ig-like_fold"/>
</dbReference>
<keyword evidence="5" id="KW-1185">Reference proteome</keyword>